<name>A0ACB8XTE3_ARCLA</name>
<reference evidence="1 2" key="2">
    <citation type="journal article" date="2022" name="Mol. Ecol. Resour.">
        <title>The genomes of chicory, endive, great burdock and yacon provide insights into Asteraceae paleo-polyploidization history and plant inulin production.</title>
        <authorList>
            <person name="Fan W."/>
            <person name="Wang S."/>
            <person name="Wang H."/>
            <person name="Wang A."/>
            <person name="Jiang F."/>
            <person name="Liu H."/>
            <person name="Zhao H."/>
            <person name="Xu D."/>
            <person name="Zhang Y."/>
        </authorList>
    </citation>
    <scope>NUCLEOTIDE SEQUENCE [LARGE SCALE GENOMIC DNA]</scope>
    <source>
        <strain evidence="2">cv. Niubang</strain>
    </source>
</reference>
<evidence type="ECO:0000313" key="2">
    <source>
        <dbReference type="Proteomes" id="UP001055879"/>
    </source>
</evidence>
<proteinExistence type="predicted"/>
<reference evidence="2" key="1">
    <citation type="journal article" date="2022" name="Mol. Ecol. Resour.">
        <title>The genomes of chicory, endive, great burdock and yacon provide insights into Asteraceae palaeo-polyploidization history and plant inulin production.</title>
        <authorList>
            <person name="Fan W."/>
            <person name="Wang S."/>
            <person name="Wang H."/>
            <person name="Wang A."/>
            <person name="Jiang F."/>
            <person name="Liu H."/>
            <person name="Zhao H."/>
            <person name="Xu D."/>
            <person name="Zhang Y."/>
        </authorList>
    </citation>
    <scope>NUCLEOTIDE SEQUENCE [LARGE SCALE GENOMIC DNA]</scope>
    <source>
        <strain evidence="2">cv. Niubang</strain>
    </source>
</reference>
<gene>
    <name evidence="1" type="ORF">L6452_39758</name>
</gene>
<accession>A0ACB8XTE3</accession>
<keyword evidence="2" id="KW-1185">Reference proteome</keyword>
<comment type="caution">
    <text evidence="1">The sequence shown here is derived from an EMBL/GenBank/DDBJ whole genome shotgun (WGS) entry which is preliminary data.</text>
</comment>
<protein>
    <submittedName>
        <fullName evidence="1">Uncharacterized protein</fullName>
    </submittedName>
</protein>
<sequence length="68" mass="8021">MLNVFQIIKMVFSLTKTKTHTRFPTLLRCSNHHRFLLHQSSLSFNLYSMSIDKVYVCVLIVCCRNEGR</sequence>
<dbReference type="EMBL" id="CM042061">
    <property type="protein sequence ID" value="KAI3673634.1"/>
    <property type="molecule type" value="Genomic_DNA"/>
</dbReference>
<organism evidence="1 2">
    <name type="scientific">Arctium lappa</name>
    <name type="common">Greater burdock</name>
    <name type="synonym">Lappa major</name>
    <dbReference type="NCBI Taxonomy" id="4217"/>
    <lineage>
        <taxon>Eukaryota</taxon>
        <taxon>Viridiplantae</taxon>
        <taxon>Streptophyta</taxon>
        <taxon>Embryophyta</taxon>
        <taxon>Tracheophyta</taxon>
        <taxon>Spermatophyta</taxon>
        <taxon>Magnoliopsida</taxon>
        <taxon>eudicotyledons</taxon>
        <taxon>Gunneridae</taxon>
        <taxon>Pentapetalae</taxon>
        <taxon>asterids</taxon>
        <taxon>campanulids</taxon>
        <taxon>Asterales</taxon>
        <taxon>Asteraceae</taxon>
        <taxon>Carduoideae</taxon>
        <taxon>Cardueae</taxon>
        <taxon>Arctiinae</taxon>
        <taxon>Arctium</taxon>
    </lineage>
</organism>
<dbReference type="Proteomes" id="UP001055879">
    <property type="component" value="Linkage Group LG15"/>
</dbReference>
<evidence type="ECO:0000313" key="1">
    <source>
        <dbReference type="EMBL" id="KAI3673634.1"/>
    </source>
</evidence>